<evidence type="ECO:0000313" key="2">
    <source>
        <dbReference type="Proteomes" id="UP000271098"/>
    </source>
</evidence>
<dbReference type="EMBL" id="UYRT01017541">
    <property type="protein sequence ID" value="VDK57005.1"/>
    <property type="molecule type" value="Genomic_DNA"/>
</dbReference>
<dbReference type="AlphaFoldDB" id="A0A183DEA0"/>
<keyword evidence="2" id="KW-1185">Reference proteome</keyword>
<evidence type="ECO:0000313" key="1">
    <source>
        <dbReference type="EMBL" id="VDK57005.1"/>
    </source>
</evidence>
<reference evidence="1 2" key="2">
    <citation type="submission" date="2018-11" db="EMBL/GenBank/DDBJ databases">
        <authorList>
            <consortium name="Pathogen Informatics"/>
        </authorList>
    </citation>
    <scope>NUCLEOTIDE SEQUENCE [LARGE SCALE GENOMIC DNA]</scope>
</reference>
<proteinExistence type="predicted"/>
<reference evidence="3" key="1">
    <citation type="submission" date="2016-06" db="UniProtKB">
        <authorList>
            <consortium name="WormBaseParasite"/>
        </authorList>
    </citation>
    <scope>IDENTIFICATION</scope>
</reference>
<evidence type="ECO:0000313" key="3">
    <source>
        <dbReference type="WBParaSite" id="GPUH_0000705001-mRNA-1"/>
    </source>
</evidence>
<gene>
    <name evidence="1" type="ORF">GPUH_LOCUS7045</name>
</gene>
<sequence>MRALDLSLSTIARRIPASVHSSSFTSQAPAESYDEMSQRRRMSARIGLFKRLVQL</sequence>
<dbReference type="Proteomes" id="UP000271098">
    <property type="component" value="Unassembled WGS sequence"/>
</dbReference>
<organism evidence="3">
    <name type="scientific">Gongylonema pulchrum</name>
    <dbReference type="NCBI Taxonomy" id="637853"/>
    <lineage>
        <taxon>Eukaryota</taxon>
        <taxon>Metazoa</taxon>
        <taxon>Ecdysozoa</taxon>
        <taxon>Nematoda</taxon>
        <taxon>Chromadorea</taxon>
        <taxon>Rhabditida</taxon>
        <taxon>Spirurina</taxon>
        <taxon>Spiruromorpha</taxon>
        <taxon>Spiruroidea</taxon>
        <taxon>Gongylonematidae</taxon>
        <taxon>Gongylonema</taxon>
    </lineage>
</organism>
<name>A0A183DEA0_9BILA</name>
<accession>A0A183DEA0</accession>
<protein>
    <submittedName>
        <fullName evidence="3">Secreted protein</fullName>
    </submittedName>
</protein>
<dbReference type="WBParaSite" id="GPUH_0000705001-mRNA-1">
    <property type="protein sequence ID" value="GPUH_0000705001-mRNA-1"/>
    <property type="gene ID" value="GPUH_0000705001"/>
</dbReference>